<keyword evidence="3" id="KW-0862">Zinc</keyword>
<dbReference type="AlphaFoldDB" id="A0A1E4SLH3"/>
<dbReference type="PANTHER" id="PTHR14677">
    <property type="entry name" value="ARSENITE INDUCUBLE RNA ASSOCIATED PROTEIN AIP-1-RELATED"/>
    <property type="match status" value="1"/>
</dbReference>
<dbReference type="SUPFAM" id="SSF118310">
    <property type="entry name" value="AN1-like Zinc finger"/>
    <property type="match status" value="1"/>
</dbReference>
<dbReference type="GO" id="GO:0005737">
    <property type="term" value="C:cytoplasm"/>
    <property type="evidence" value="ECO:0007669"/>
    <property type="project" value="TreeGrafter"/>
</dbReference>
<evidence type="ECO:0000256" key="4">
    <source>
        <dbReference type="PROSITE-ProRule" id="PRU00449"/>
    </source>
</evidence>
<dbReference type="InterPro" id="IPR057358">
    <property type="entry name" value="UBL_ZFAND1-like"/>
</dbReference>
<evidence type="ECO:0000256" key="2">
    <source>
        <dbReference type="ARBA" id="ARBA00022771"/>
    </source>
</evidence>
<dbReference type="InterPro" id="IPR035896">
    <property type="entry name" value="AN1-like_Znf"/>
</dbReference>
<keyword evidence="7" id="KW-1185">Reference proteome</keyword>
<dbReference type="RefSeq" id="XP_020065507.1">
    <property type="nucleotide sequence ID" value="XM_020209772.1"/>
</dbReference>
<dbReference type="Pfam" id="PF01428">
    <property type="entry name" value="zf-AN1"/>
    <property type="match status" value="1"/>
</dbReference>
<dbReference type="STRING" id="984487.A0A1E4SLH3"/>
<gene>
    <name evidence="6" type="ORF">CANTADRAFT_49939</name>
</gene>
<evidence type="ECO:0000256" key="3">
    <source>
        <dbReference type="ARBA" id="ARBA00022833"/>
    </source>
</evidence>
<sequence>MSKAEINTTGLFIDRTKAPNKDDQGIIDIGKNCSKCNQLDFLPFQCEFCNQVFCSNHRTLDQHDCKGKAKFEKGKVISRHSDHLGSVQSLFPDRDANKRTVEQKLAAAKPKPTTILETQFRVGDVAKNASNAFSKFNKFLKLQKKKNLSSGSTLGKLFTSSTKTPKPKPTNSVVDLALLRKLAKGDIKVAVGDRIYIWCLYINPKNTDSETVESEELSKINIDKDKKPIYISKNWPVGRALDSIADQLSIRNFNNSTNELSERLNIFKLKDEVPTLMKASDRCNTSFKNCDTIYLVKGSI</sequence>
<evidence type="ECO:0000313" key="6">
    <source>
        <dbReference type="EMBL" id="ODV80385.1"/>
    </source>
</evidence>
<dbReference type="OrthoDB" id="431929at2759"/>
<keyword evidence="1" id="KW-0479">Metal-binding</keyword>
<dbReference type="SMART" id="SM00154">
    <property type="entry name" value="ZnF_AN1"/>
    <property type="match status" value="1"/>
</dbReference>
<dbReference type="Proteomes" id="UP000094285">
    <property type="component" value="Unassembled WGS sequence"/>
</dbReference>
<organism evidence="6 7">
    <name type="scientific">Suhomyces tanzawaensis NRRL Y-17324</name>
    <dbReference type="NCBI Taxonomy" id="984487"/>
    <lineage>
        <taxon>Eukaryota</taxon>
        <taxon>Fungi</taxon>
        <taxon>Dikarya</taxon>
        <taxon>Ascomycota</taxon>
        <taxon>Saccharomycotina</taxon>
        <taxon>Pichiomycetes</taxon>
        <taxon>Debaryomycetaceae</taxon>
        <taxon>Suhomyces</taxon>
    </lineage>
</organism>
<protein>
    <recommendedName>
        <fullName evidence="5">AN1-type domain-containing protein</fullName>
    </recommendedName>
</protein>
<dbReference type="EMBL" id="KV453911">
    <property type="protein sequence ID" value="ODV80385.1"/>
    <property type="molecule type" value="Genomic_DNA"/>
</dbReference>
<reference evidence="7" key="1">
    <citation type="submission" date="2016-05" db="EMBL/GenBank/DDBJ databases">
        <title>Comparative genomics of biotechnologically important yeasts.</title>
        <authorList>
            <consortium name="DOE Joint Genome Institute"/>
            <person name="Riley R."/>
            <person name="Haridas S."/>
            <person name="Wolfe K.H."/>
            <person name="Lopes M.R."/>
            <person name="Hittinger C.T."/>
            <person name="Goker M."/>
            <person name="Salamov A."/>
            <person name="Wisecaver J."/>
            <person name="Long T.M."/>
            <person name="Aerts A.L."/>
            <person name="Barry K."/>
            <person name="Choi C."/>
            <person name="Clum A."/>
            <person name="Coughlan A.Y."/>
            <person name="Deshpande S."/>
            <person name="Douglass A.P."/>
            <person name="Hanson S.J."/>
            <person name="Klenk H.-P."/>
            <person name="Labutti K."/>
            <person name="Lapidus A."/>
            <person name="Lindquist E."/>
            <person name="Lipzen A."/>
            <person name="Meier-Kolthoff J.P."/>
            <person name="Ohm R.A."/>
            <person name="Otillar R.P."/>
            <person name="Pangilinan J."/>
            <person name="Peng Y."/>
            <person name="Rokas A."/>
            <person name="Rosa C.A."/>
            <person name="Scheuner C."/>
            <person name="Sibirny A.A."/>
            <person name="Slot J.C."/>
            <person name="Stielow J.B."/>
            <person name="Sun H."/>
            <person name="Kurtzman C.P."/>
            <person name="Blackwell M."/>
            <person name="Grigoriev I.V."/>
            <person name="Jeffries T.W."/>
        </authorList>
    </citation>
    <scope>NUCLEOTIDE SEQUENCE [LARGE SCALE GENOMIC DNA]</scope>
    <source>
        <strain evidence="7">NRRL Y-17324</strain>
    </source>
</reference>
<keyword evidence="2 4" id="KW-0863">Zinc-finger</keyword>
<dbReference type="InterPro" id="IPR000058">
    <property type="entry name" value="Znf_AN1"/>
</dbReference>
<evidence type="ECO:0000259" key="5">
    <source>
        <dbReference type="PROSITE" id="PS51039"/>
    </source>
</evidence>
<dbReference type="GO" id="GO:0008270">
    <property type="term" value="F:zinc ion binding"/>
    <property type="evidence" value="ECO:0007669"/>
    <property type="project" value="UniProtKB-KW"/>
</dbReference>
<dbReference type="GeneID" id="30983908"/>
<feature type="domain" description="AN1-type" evidence="5">
    <location>
        <begin position="27"/>
        <end position="73"/>
    </location>
</feature>
<dbReference type="Pfam" id="PF25327">
    <property type="entry name" value="UBL_ZFAND1"/>
    <property type="match status" value="1"/>
</dbReference>
<name>A0A1E4SLH3_9ASCO</name>
<proteinExistence type="predicted"/>
<evidence type="ECO:0000256" key="1">
    <source>
        <dbReference type="ARBA" id="ARBA00022723"/>
    </source>
</evidence>
<evidence type="ECO:0000313" key="7">
    <source>
        <dbReference type="Proteomes" id="UP000094285"/>
    </source>
</evidence>
<accession>A0A1E4SLH3</accession>
<dbReference type="PROSITE" id="PS51039">
    <property type="entry name" value="ZF_AN1"/>
    <property type="match status" value="1"/>
</dbReference>
<dbReference type="Gene3D" id="4.10.1110.10">
    <property type="entry name" value="AN1-like Zinc finger"/>
    <property type="match status" value="1"/>
</dbReference>
<dbReference type="PANTHER" id="PTHR14677:SF40">
    <property type="entry name" value="CDC48-ASSOCIATED UBIQUITIN-LIKE_ZINC FINGER PROTEIN 1"/>
    <property type="match status" value="1"/>
</dbReference>